<evidence type="ECO:0000256" key="2">
    <source>
        <dbReference type="ARBA" id="ARBA00022730"/>
    </source>
</evidence>
<evidence type="ECO:0000256" key="6">
    <source>
        <dbReference type="HAMAP-Rule" id="MF_01306"/>
    </source>
</evidence>
<dbReference type="Gene3D" id="3.10.290.10">
    <property type="entry name" value="RNA-binding S4 domain"/>
    <property type="match status" value="1"/>
</dbReference>
<name>A0A1L2JK03_9CREN</name>
<dbReference type="SMART" id="SM00363">
    <property type="entry name" value="S4"/>
    <property type="match status" value="1"/>
</dbReference>
<keyword evidence="4 6" id="KW-0689">Ribosomal protein</keyword>
<keyword evidence="3 6" id="KW-0694">RNA-binding</keyword>
<dbReference type="InterPro" id="IPR001912">
    <property type="entry name" value="Ribosomal_uS4_N"/>
</dbReference>
<dbReference type="PROSITE" id="PS00632">
    <property type="entry name" value="RIBOSOMAL_S4"/>
    <property type="match status" value="1"/>
</dbReference>
<dbReference type="GO" id="GO:0042274">
    <property type="term" value="P:ribosomal small subunit biogenesis"/>
    <property type="evidence" value="ECO:0007669"/>
    <property type="project" value="TreeGrafter"/>
</dbReference>
<dbReference type="GO" id="GO:0003735">
    <property type="term" value="F:structural constituent of ribosome"/>
    <property type="evidence" value="ECO:0007669"/>
    <property type="project" value="InterPro"/>
</dbReference>
<dbReference type="PANTHER" id="PTHR11831:SF5">
    <property type="entry name" value="40S RIBOSOMAL PROTEIN S9"/>
    <property type="match status" value="1"/>
</dbReference>
<dbReference type="SMART" id="SM01390">
    <property type="entry name" value="Ribosomal_S4"/>
    <property type="match status" value="1"/>
</dbReference>
<evidence type="ECO:0000256" key="7">
    <source>
        <dbReference type="RuleBase" id="RU003699"/>
    </source>
</evidence>
<dbReference type="InterPro" id="IPR005710">
    <property type="entry name" value="Ribosomal_uS4_euk/arc"/>
</dbReference>
<evidence type="ECO:0000256" key="5">
    <source>
        <dbReference type="ARBA" id="ARBA00023274"/>
    </source>
</evidence>
<dbReference type="PROSITE" id="PS50889">
    <property type="entry name" value="S4"/>
    <property type="match status" value="1"/>
</dbReference>
<comment type="similarity">
    <text evidence="1 6 7">Belongs to the universal ribosomal protein uS4 family.</text>
</comment>
<comment type="function">
    <text evidence="6">With S5 and S12 plays an important role in translational accuracy.</text>
</comment>
<evidence type="ECO:0000256" key="4">
    <source>
        <dbReference type="ARBA" id="ARBA00022980"/>
    </source>
</evidence>
<protein>
    <recommendedName>
        <fullName evidence="6">Small ribosomal subunit protein uS4</fullName>
    </recommendedName>
</protein>
<keyword evidence="5 6" id="KW-0687">Ribonucleoprotein</keyword>
<dbReference type="InterPro" id="IPR036986">
    <property type="entry name" value="S4_RNA-bd_sf"/>
</dbReference>
<dbReference type="Pfam" id="PF01479">
    <property type="entry name" value="S4"/>
    <property type="match status" value="1"/>
</dbReference>
<dbReference type="PANTHER" id="PTHR11831">
    <property type="entry name" value="30S 40S RIBOSOMAL PROTEIN"/>
    <property type="match status" value="1"/>
</dbReference>
<accession>A0A1L2JK03</accession>
<dbReference type="InterPro" id="IPR022801">
    <property type="entry name" value="Ribosomal_uS4"/>
</dbReference>
<dbReference type="HAMAP" id="MF_01306_A">
    <property type="entry name" value="Ribosomal_uS4_A"/>
    <property type="match status" value="1"/>
</dbReference>
<dbReference type="InterPro" id="IPR002942">
    <property type="entry name" value="S4_RNA-bd"/>
</dbReference>
<evidence type="ECO:0000313" key="10">
    <source>
        <dbReference type="EMBL" id="AOZ56036.1"/>
    </source>
</evidence>
<dbReference type="InterPro" id="IPR018079">
    <property type="entry name" value="Ribosomal_uS4_CS"/>
</dbReference>
<dbReference type="InterPro" id="IPR022802">
    <property type="entry name" value="Ribosomal_uS4_arc"/>
</dbReference>
<dbReference type="SUPFAM" id="SSF55174">
    <property type="entry name" value="Alpha-L RNA-binding motif"/>
    <property type="match status" value="1"/>
</dbReference>
<gene>
    <name evidence="6" type="primary">rps4</name>
</gene>
<dbReference type="CDD" id="cd00165">
    <property type="entry name" value="S4"/>
    <property type="match status" value="1"/>
</dbReference>
<dbReference type="NCBIfam" id="TIGR01018">
    <property type="entry name" value="uS4_arch"/>
    <property type="match status" value="1"/>
</dbReference>
<evidence type="ECO:0000256" key="3">
    <source>
        <dbReference type="ARBA" id="ARBA00022884"/>
    </source>
</evidence>
<keyword evidence="2 6" id="KW-0699">rRNA-binding</keyword>
<sequence length="159" mass="18432">MGDPRKQRKKYITPKHPWDKARLEKELELVAKYGLRNKREIWRAAAIVRKYRRIAMQLQALPEDQREPLQSQILSKLTKLGVLPPESTLDDILGLTVSNVLDRRLQTVVYKKGLAKSIWHARQLITHRHIAVNGRVIKTPSYLVPVDEEDKVELRSRGG</sequence>
<comment type="subunit">
    <text evidence="6">Part of the 30S ribosomal subunit. Contacts protein S5. The interaction surface between S4 and S5 is involved in control of translational fidelity.</text>
</comment>
<dbReference type="EMBL" id="KX764949">
    <property type="protein sequence ID" value="AOZ56036.1"/>
    <property type="molecule type" value="Genomic_DNA"/>
</dbReference>
<feature type="domain" description="RNA-binding S4" evidence="8">
    <location>
        <begin position="103"/>
        <end position="157"/>
    </location>
</feature>
<evidence type="ECO:0000256" key="1">
    <source>
        <dbReference type="ARBA" id="ARBA00007465"/>
    </source>
</evidence>
<dbReference type="GO" id="GO:0006412">
    <property type="term" value="P:translation"/>
    <property type="evidence" value="ECO:0007669"/>
    <property type="project" value="UniProtKB-UniRule"/>
</dbReference>
<evidence type="ECO:0000259" key="9">
    <source>
        <dbReference type="SMART" id="SM01390"/>
    </source>
</evidence>
<organism evidence="10">
    <name type="scientific">uncultured korarchaeote</name>
    <dbReference type="NCBI Taxonomy" id="161241"/>
    <lineage>
        <taxon>Archaea</taxon>
        <taxon>Thermoproteota</taxon>
        <taxon>environmental samples</taxon>
    </lineage>
</organism>
<dbReference type="NCBIfam" id="NF003139">
    <property type="entry name" value="PRK04051.1"/>
    <property type="match status" value="1"/>
</dbReference>
<dbReference type="AlphaFoldDB" id="A0A1L2JK03"/>
<evidence type="ECO:0000259" key="8">
    <source>
        <dbReference type="SMART" id="SM00363"/>
    </source>
</evidence>
<comment type="function">
    <text evidence="6">One of the primary rRNA binding proteins, it binds directly to 16S rRNA where it nucleates assembly of the body of the 30S subunit.</text>
</comment>
<dbReference type="Pfam" id="PF00163">
    <property type="entry name" value="Ribosomal_S4"/>
    <property type="match status" value="1"/>
</dbReference>
<proteinExistence type="inferred from homology"/>
<dbReference type="GO" id="GO:0015935">
    <property type="term" value="C:small ribosomal subunit"/>
    <property type="evidence" value="ECO:0007669"/>
    <property type="project" value="InterPro"/>
</dbReference>
<dbReference type="GO" id="GO:0019843">
    <property type="term" value="F:rRNA binding"/>
    <property type="evidence" value="ECO:0007669"/>
    <property type="project" value="UniProtKB-UniRule"/>
</dbReference>
<feature type="domain" description="Small ribosomal subunit protein uS4 N-terminal" evidence="9">
    <location>
        <begin position="5"/>
        <end position="102"/>
    </location>
</feature>
<reference evidence="10" key="1">
    <citation type="journal article" date="2017" name="Nature">
        <title>Metagenomic exploration of ASGARD archaea illuminates the origin of cellular complexity in eukaryotes.</title>
        <authorList>
            <person name="Zaremba-Niedzwiedzka K."/>
            <person name="Caceres E.F."/>
            <person name="Saw J.H.W."/>
            <person name="Backstrom D."/>
            <person name="Juzokaite L."/>
            <person name="Vancaester E."/>
            <person name="Seitz K.W."/>
            <person name="Anantharaman K."/>
            <person name="Starnawski P."/>
            <person name="Kjeldsen K.U."/>
            <person name="Stott M.B."/>
            <person name="Nunoura T."/>
            <person name="Banfield J.F."/>
            <person name="Schramm A."/>
            <person name="Baker B.J."/>
            <person name="Spang A."/>
            <person name="Ettema T.J.G."/>
        </authorList>
    </citation>
    <scope>NUCLEOTIDE SEQUENCE</scope>
    <source>
        <strain evidence="10">TIV_3</strain>
    </source>
</reference>